<feature type="transmembrane region" description="Helical" evidence="8">
    <location>
        <begin position="256"/>
        <end position="281"/>
    </location>
</feature>
<keyword evidence="7 8" id="KW-0472">Membrane</keyword>
<feature type="transmembrane region" description="Helical" evidence="8">
    <location>
        <begin position="636"/>
        <end position="658"/>
    </location>
</feature>
<dbReference type="PANTHER" id="PTHR42861">
    <property type="entry name" value="CALCIUM-TRANSPORTING ATPASE"/>
    <property type="match status" value="1"/>
</dbReference>
<evidence type="ECO:0000256" key="7">
    <source>
        <dbReference type="ARBA" id="ARBA00023136"/>
    </source>
</evidence>
<dbReference type="SUPFAM" id="SSF56784">
    <property type="entry name" value="HAD-like"/>
    <property type="match status" value="1"/>
</dbReference>
<dbReference type="Gene3D" id="1.20.1110.10">
    <property type="entry name" value="Calcium-transporting ATPase, transmembrane domain"/>
    <property type="match status" value="1"/>
</dbReference>
<feature type="transmembrane region" description="Helical" evidence="8">
    <location>
        <begin position="775"/>
        <end position="794"/>
    </location>
</feature>
<dbReference type="InterPro" id="IPR006068">
    <property type="entry name" value="ATPase_P-typ_cation-transptr_C"/>
</dbReference>
<comment type="subcellular location">
    <subcellularLocation>
        <location evidence="1">Membrane</location>
        <topology evidence="1">Multi-pass membrane protein</topology>
    </subcellularLocation>
</comment>
<dbReference type="Gene3D" id="3.40.50.1000">
    <property type="entry name" value="HAD superfamily/HAD-like"/>
    <property type="match status" value="1"/>
</dbReference>
<dbReference type="Gene3D" id="2.70.150.10">
    <property type="entry name" value="Calcium-transporting ATPase, cytoplasmic transduction domain A"/>
    <property type="match status" value="1"/>
</dbReference>
<comment type="caution">
    <text evidence="12">The sequence shown here is derived from an EMBL/GenBank/DDBJ whole genome shotgun (WGS) entry which is preliminary data.</text>
</comment>
<dbReference type="PRINTS" id="PR00120">
    <property type="entry name" value="HATPASE"/>
</dbReference>
<keyword evidence="6 8" id="KW-1133">Transmembrane helix</keyword>
<evidence type="ECO:0000259" key="11">
    <source>
        <dbReference type="Pfam" id="PF00690"/>
    </source>
</evidence>
<dbReference type="Pfam" id="PF00122">
    <property type="entry name" value="E1-E2_ATPase"/>
    <property type="match status" value="1"/>
</dbReference>
<evidence type="ECO:0000313" key="13">
    <source>
        <dbReference type="Proteomes" id="UP001139450"/>
    </source>
</evidence>
<evidence type="ECO:0000256" key="1">
    <source>
        <dbReference type="ARBA" id="ARBA00004141"/>
    </source>
</evidence>
<dbReference type="InterPro" id="IPR018303">
    <property type="entry name" value="ATPase_P-typ_P_site"/>
</dbReference>
<dbReference type="InterPro" id="IPR004014">
    <property type="entry name" value="ATPase_P-typ_cation-transptr_N"/>
</dbReference>
<dbReference type="SFLD" id="SFLDG00002">
    <property type="entry name" value="C1.7:_P-type_atpase_like"/>
    <property type="match status" value="1"/>
</dbReference>
<evidence type="ECO:0000256" key="2">
    <source>
        <dbReference type="ARBA" id="ARBA00022692"/>
    </source>
</evidence>
<dbReference type="SUPFAM" id="SSF81665">
    <property type="entry name" value="Calcium ATPase, transmembrane domain M"/>
    <property type="match status" value="1"/>
</dbReference>
<dbReference type="InterPro" id="IPR001757">
    <property type="entry name" value="P_typ_ATPase"/>
</dbReference>
<dbReference type="GO" id="GO:0016020">
    <property type="term" value="C:membrane"/>
    <property type="evidence" value="ECO:0007669"/>
    <property type="project" value="UniProtKB-SubCell"/>
</dbReference>
<evidence type="ECO:0000256" key="8">
    <source>
        <dbReference type="SAM" id="Phobius"/>
    </source>
</evidence>
<evidence type="ECO:0000256" key="3">
    <source>
        <dbReference type="ARBA" id="ARBA00022741"/>
    </source>
</evidence>
<dbReference type="InterPro" id="IPR044492">
    <property type="entry name" value="P_typ_ATPase_HD_dom"/>
</dbReference>
<dbReference type="InterPro" id="IPR023298">
    <property type="entry name" value="ATPase_P-typ_TM_dom_sf"/>
</dbReference>
<dbReference type="Pfam" id="PF00702">
    <property type="entry name" value="Hydrolase"/>
    <property type="match status" value="1"/>
</dbReference>
<proteinExistence type="predicted"/>
<organism evidence="12 13">
    <name type="scientific">Mucilaginibacter straminoryzae</name>
    <dbReference type="NCBI Taxonomy" id="2932774"/>
    <lineage>
        <taxon>Bacteria</taxon>
        <taxon>Pseudomonadati</taxon>
        <taxon>Bacteroidota</taxon>
        <taxon>Sphingobacteriia</taxon>
        <taxon>Sphingobacteriales</taxon>
        <taxon>Sphingobacteriaceae</taxon>
        <taxon>Mucilaginibacter</taxon>
    </lineage>
</organism>
<dbReference type="SUPFAM" id="SSF81653">
    <property type="entry name" value="Calcium ATPase, transduction domain A"/>
    <property type="match status" value="1"/>
</dbReference>
<dbReference type="InterPro" id="IPR023299">
    <property type="entry name" value="ATPase_P-typ_cyto_dom_N"/>
</dbReference>
<dbReference type="GO" id="GO:0016887">
    <property type="term" value="F:ATP hydrolysis activity"/>
    <property type="evidence" value="ECO:0007669"/>
    <property type="project" value="InterPro"/>
</dbReference>
<dbReference type="Pfam" id="PF00690">
    <property type="entry name" value="Cation_ATPase_N"/>
    <property type="match status" value="1"/>
</dbReference>
<dbReference type="NCBIfam" id="TIGR01494">
    <property type="entry name" value="ATPase_P-type"/>
    <property type="match status" value="2"/>
</dbReference>
<keyword evidence="4" id="KW-0067">ATP-binding</keyword>
<dbReference type="RefSeq" id="WP_245128187.1">
    <property type="nucleotide sequence ID" value="NZ_JALJEJ010000001.1"/>
</dbReference>
<keyword evidence="3" id="KW-0547">Nucleotide-binding</keyword>
<evidence type="ECO:0000259" key="9">
    <source>
        <dbReference type="Pfam" id="PF00122"/>
    </source>
</evidence>
<evidence type="ECO:0000313" key="12">
    <source>
        <dbReference type="EMBL" id="MCJ8208356.1"/>
    </source>
</evidence>
<accession>A0A9X1X0G2</accession>
<keyword evidence="13" id="KW-1185">Reference proteome</keyword>
<dbReference type="InterPro" id="IPR008250">
    <property type="entry name" value="ATPase_P-typ_transduc_dom_A_sf"/>
</dbReference>
<feature type="transmembrane region" description="Helical" evidence="8">
    <location>
        <begin position="48"/>
        <end position="66"/>
    </location>
</feature>
<dbReference type="PRINTS" id="PR00119">
    <property type="entry name" value="CATATPASE"/>
</dbReference>
<evidence type="ECO:0000256" key="5">
    <source>
        <dbReference type="ARBA" id="ARBA00022967"/>
    </source>
</evidence>
<evidence type="ECO:0000256" key="4">
    <source>
        <dbReference type="ARBA" id="ARBA00022840"/>
    </source>
</evidence>
<feature type="transmembrane region" description="Helical" evidence="8">
    <location>
        <begin position="800"/>
        <end position="827"/>
    </location>
</feature>
<dbReference type="Gene3D" id="3.40.1110.10">
    <property type="entry name" value="Calcium-transporting ATPase, cytoplasmic domain N"/>
    <property type="match status" value="1"/>
</dbReference>
<keyword evidence="5" id="KW-1278">Translocase</keyword>
<dbReference type="EMBL" id="JALJEJ010000001">
    <property type="protein sequence ID" value="MCJ8208356.1"/>
    <property type="molecule type" value="Genomic_DNA"/>
</dbReference>
<reference evidence="12" key="1">
    <citation type="submission" date="2022-04" db="EMBL/GenBank/DDBJ databases">
        <title>Mucilaginibacter sp. RS28 isolated from freshwater.</title>
        <authorList>
            <person name="Ko S.-R."/>
        </authorList>
    </citation>
    <scope>NUCLEOTIDE SEQUENCE</scope>
    <source>
        <strain evidence="12">RS28</strain>
    </source>
</reference>
<dbReference type="InterPro" id="IPR023214">
    <property type="entry name" value="HAD_sf"/>
</dbReference>
<feature type="domain" description="Cation-transporting P-type ATPase C-terminal" evidence="10">
    <location>
        <begin position="660"/>
        <end position="829"/>
    </location>
</feature>
<feature type="domain" description="P-type ATPase A" evidence="9">
    <location>
        <begin position="103"/>
        <end position="205"/>
    </location>
</feature>
<dbReference type="Pfam" id="PF00689">
    <property type="entry name" value="Cation_ATPase_C"/>
    <property type="match status" value="1"/>
</dbReference>
<sequence>MAGKSKTGNPFPFRGLSAQEVLTARKQFGENTFGKPANVLWASFKKSFLDPVFLLLILAAVLYLLLNQVAEAVYMTAAVIVIASISFYQENKSGKALDALQKITAPHAKVIRNSEVALIPQQELVVGDYVVAEEGIVLPADGEVVQANDFSVNESLLTGEAVAVFKNTDNDNNRVYQGTTVSSGLAVYQATQVGAATRMGGIAHSLGEIKSEPSPLEKKINRFVTRMSLVGLAVFVMVWAVHYFRSGLLADSLLQALTLAMSILPEEIPVAFSTFMALGAWRLMQKGIIAKDVKTVEALGAATVICLDKTGTITENEMKLEQVYHYAAGQLFSSSDFTGVAAAEVVTYGMWASEPVPFDQMEKTLHHLYAEVAQDDQRRYYHLVHEYPLAGRPPMMTHVFENERGDRIISAKGAPEKIISVAKLTTQETQRLKTIVAGLNAKGYRVLAVAEGSMNDAAFPANQEDFDFRFVGLLAFYDPPKKGINHVFNQFYQAGIAVKIITGDSTETARAIAVQAGIREAEKTMEGNELMALDDEALKQAVTDTTVFTRMYPEAKLKIIQTLKALGHVVAMTGDGVNDAPALKAAHIGIAMGKRGAETAREAASLVLLKDKLDKMVDAIAMGRGISLNLKKAVRYIISIHIPIILIVTIPLMLHWVYPDIFSPVHVVFLELVMGPTCSIAYENEPGGKFLMTMPPRVVTGDLLSFRELGTALVQGLAITAGTLLVYQGSVYLQQGEHVTRALVFIALISSNIFLTLTDRALYKAKNGSRFQRNIVLRLVIIITLLLVAVIFTVPPIRNFFGFAIPAFWLVLTATGVGLLSVMWFDLVKKEVSVKR</sequence>
<evidence type="ECO:0000256" key="6">
    <source>
        <dbReference type="ARBA" id="ARBA00022989"/>
    </source>
</evidence>
<feature type="domain" description="Cation-transporting P-type ATPase N-terminal" evidence="11">
    <location>
        <begin position="14"/>
        <end position="62"/>
    </location>
</feature>
<keyword evidence="2 8" id="KW-0812">Transmembrane</keyword>
<dbReference type="SFLD" id="SFLDS00003">
    <property type="entry name" value="Haloacid_Dehalogenase"/>
    <property type="match status" value="1"/>
</dbReference>
<dbReference type="GO" id="GO:0005524">
    <property type="term" value="F:ATP binding"/>
    <property type="evidence" value="ECO:0007669"/>
    <property type="project" value="UniProtKB-KW"/>
</dbReference>
<protein>
    <submittedName>
        <fullName evidence="12">Cation-translocating P-type ATPase</fullName>
    </submittedName>
</protein>
<gene>
    <name evidence="12" type="ORF">MUY27_01460</name>
</gene>
<dbReference type="PROSITE" id="PS00154">
    <property type="entry name" value="ATPASE_E1_E2"/>
    <property type="match status" value="1"/>
</dbReference>
<name>A0A9X1X0G2_9SPHI</name>
<evidence type="ECO:0000259" key="10">
    <source>
        <dbReference type="Pfam" id="PF00689"/>
    </source>
</evidence>
<feature type="transmembrane region" description="Helical" evidence="8">
    <location>
        <begin position="223"/>
        <end position="244"/>
    </location>
</feature>
<dbReference type="AlphaFoldDB" id="A0A9X1X0G2"/>
<feature type="transmembrane region" description="Helical" evidence="8">
    <location>
        <begin position="739"/>
        <end position="763"/>
    </location>
</feature>
<dbReference type="InterPro" id="IPR059000">
    <property type="entry name" value="ATPase_P-type_domA"/>
</dbReference>
<dbReference type="Proteomes" id="UP001139450">
    <property type="component" value="Unassembled WGS sequence"/>
</dbReference>
<dbReference type="InterPro" id="IPR036412">
    <property type="entry name" value="HAD-like_sf"/>
</dbReference>
<dbReference type="SFLD" id="SFLDF00027">
    <property type="entry name" value="p-type_atpase"/>
    <property type="match status" value="1"/>
</dbReference>